<protein>
    <submittedName>
        <fullName evidence="1">Cof-type HAD-IIB family hydrolase</fullName>
    </submittedName>
</protein>
<keyword evidence="1" id="KW-0378">Hydrolase</keyword>
<dbReference type="SFLD" id="SFLDS00003">
    <property type="entry name" value="Haloacid_Dehalogenase"/>
    <property type="match status" value="1"/>
</dbReference>
<dbReference type="Proteomes" id="UP001623041">
    <property type="component" value="Unassembled WGS sequence"/>
</dbReference>
<dbReference type="InterPro" id="IPR023214">
    <property type="entry name" value="HAD_sf"/>
</dbReference>
<dbReference type="SFLD" id="SFLDG01144">
    <property type="entry name" value="C2.B.4:_PGP_Like"/>
    <property type="match status" value="1"/>
</dbReference>
<dbReference type="NCBIfam" id="TIGR01484">
    <property type="entry name" value="HAD-SF-IIB"/>
    <property type="match status" value="1"/>
</dbReference>
<reference evidence="1 2" key="1">
    <citation type="submission" date="2024-11" db="EMBL/GenBank/DDBJ databases">
        <authorList>
            <person name="Lucas J.A."/>
        </authorList>
    </citation>
    <scope>NUCLEOTIDE SEQUENCE [LARGE SCALE GENOMIC DNA]</scope>
    <source>
        <strain evidence="1 2">Z 5.4</strain>
    </source>
</reference>
<gene>
    <name evidence="1" type="ORF">ACJEBI_21200</name>
</gene>
<dbReference type="InterPro" id="IPR006379">
    <property type="entry name" value="HAD-SF_hydro_IIB"/>
</dbReference>
<keyword evidence="2" id="KW-1185">Reference proteome</keyword>
<organism evidence="1 2">
    <name type="scientific">Bacillus salipaludis</name>
    <dbReference type="NCBI Taxonomy" id="2547811"/>
    <lineage>
        <taxon>Bacteria</taxon>
        <taxon>Bacillati</taxon>
        <taxon>Bacillota</taxon>
        <taxon>Bacilli</taxon>
        <taxon>Bacillales</taxon>
        <taxon>Bacillaceae</taxon>
        <taxon>Bacillus</taxon>
    </lineage>
</organism>
<dbReference type="EMBL" id="JBJHQH010000018">
    <property type="protein sequence ID" value="MFK9093982.1"/>
    <property type="molecule type" value="Genomic_DNA"/>
</dbReference>
<dbReference type="SFLD" id="SFLDG01140">
    <property type="entry name" value="C2.B:_Phosphomannomutase_and_P"/>
    <property type="match status" value="1"/>
</dbReference>
<dbReference type="PANTHER" id="PTHR10000">
    <property type="entry name" value="PHOSPHOSERINE PHOSPHATASE"/>
    <property type="match status" value="1"/>
</dbReference>
<dbReference type="NCBIfam" id="TIGR00099">
    <property type="entry name" value="Cof-subfamily"/>
    <property type="match status" value="1"/>
</dbReference>
<dbReference type="PROSITE" id="PS01229">
    <property type="entry name" value="COF_2"/>
    <property type="match status" value="1"/>
</dbReference>
<proteinExistence type="predicted"/>
<evidence type="ECO:0000313" key="1">
    <source>
        <dbReference type="EMBL" id="MFK9093982.1"/>
    </source>
</evidence>
<dbReference type="Gene3D" id="3.40.50.1000">
    <property type="entry name" value="HAD superfamily/HAD-like"/>
    <property type="match status" value="1"/>
</dbReference>
<sequence>MKKPIVFFDIDGTLLNEEKKIPASTKKAVRLLQEQGIHTVIATGRVPNMFYWIQQELSIDSYVSMNGQYVVFNGQEVYANPINSERLHSLSTMTASNGHALAYCSHLDYKVSKSNHPFIEAGFDSLMMPYPEVDEEYYKQLSIYQGHLYCDLSAAQMYFDHFPDFSFVKWYDNAYDILPKGASKAVGISKMLEVLDINKEDSFAFGDGMNDLEMLTMVGTGIAMGNAVPEAKSAADYITTSSSDDGILNGLIKVGLLKRDLALI</sequence>
<dbReference type="GO" id="GO:0016787">
    <property type="term" value="F:hydrolase activity"/>
    <property type="evidence" value="ECO:0007669"/>
    <property type="project" value="UniProtKB-KW"/>
</dbReference>
<dbReference type="InterPro" id="IPR000150">
    <property type="entry name" value="Cof"/>
</dbReference>
<dbReference type="PROSITE" id="PS01228">
    <property type="entry name" value="COF_1"/>
    <property type="match status" value="1"/>
</dbReference>
<dbReference type="PANTHER" id="PTHR10000:SF25">
    <property type="entry name" value="PHOSPHATASE YKRA-RELATED"/>
    <property type="match status" value="1"/>
</dbReference>
<dbReference type="InterPro" id="IPR036412">
    <property type="entry name" value="HAD-like_sf"/>
</dbReference>
<dbReference type="Gene3D" id="3.30.1240.10">
    <property type="match status" value="1"/>
</dbReference>
<dbReference type="RefSeq" id="WP_406582470.1">
    <property type="nucleotide sequence ID" value="NZ_JBJHQH010000018.1"/>
</dbReference>
<evidence type="ECO:0000313" key="2">
    <source>
        <dbReference type="Proteomes" id="UP001623041"/>
    </source>
</evidence>
<comment type="caution">
    <text evidence="1">The sequence shown here is derived from an EMBL/GenBank/DDBJ whole genome shotgun (WGS) entry which is preliminary data.</text>
</comment>
<dbReference type="SUPFAM" id="SSF56784">
    <property type="entry name" value="HAD-like"/>
    <property type="match status" value="1"/>
</dbReference>
<dbReference type="Pfam" id="PF08282">
    <property type="entry name" value="Hydrolase_3"/>
    <property type="match status" value="1"/>
</dbReference>
<accession>A0ABW8RN28</accession>
<name>A0ABW8RN28_9BACI</name>
<dbReference type="CDD" id="cd07517">
    <property type="entry name" value="HAD_HPP"/>
    <property type="match status" value="1"/>
</dbReference>